<keyword evidence="1" id="KW-0106">Calcium</keyword>
<dbReference type="EMBL" id="OC915173">
    <property type="protein sequence ID" value="CAD7639070.1"/>
    <property type="molecule type" value="Genomic_DNA"/>
</dbReference>
<feature type="transmembrane region" description="Helical" evidence="2">
    <location>
        <begin position="20"/>
        <end position="40"/>
    </location>
</feature>
<dbReference type="SUPFAM" id="SSF47473">
    <property type="entry name" value="EF-hand"/>
    <property type="match status" value="1"/>
</dbReference>
<dbReference type="PANTHER" id="PTHR36300:SF1">
    <property type="entry name" value="RAW, ISOFORM A"/>
    <property type="match status" value="1"/>
</dbReference>
<dbReference type="FunFam" id="3.40.50.450:FF:000017">
    <property type="entry name" value="Raw, isoform D"/>
    <property type="match status" value="1"/>
</dbReference>
<sequence>MSLSPSIYGSLTRYGSWMRTLVWCLSLVSVDIVLIVPLFLKLRKLFKVWNDRAELPHKQLVRSLPYVFHDMDVYPSRSQIHEMIHCANDCSRRKNGDYLTFGEFCVYASELATNYEENTCHPTPLSKCDIPEHRKVTLHSQHNQSSLAIKPMDSKFEVFLGGSCNPTTWRTDIAIPILKSLGITYYNPQVAIWRPELIELEWSAKQNADVLFFVIDNQTRAIVSMIESAFICGSQRNLILVFTETAGPGAFMNGEAISEKEYKDLQQSQSYLQDLVERQGIPIFDQLPVALACVNRILREGIRPQDLSREDNAMPVRMAHIQLGDKLIRLREVFDSLDNDNTGEISLTDLRLAFRMVTGRELTNNNLRQIAIGRYGIDGIECDAEYKTINLDDITINFEEFCCIVTEFKSQITANEKLAQLLTKKLVFLVDPIQRLFNWLLKPVRNALNCPPSPQHIPYDHQYRDIYLGGDTYPNTWREDIAVPLLKKHGLTYFSSQSNAWSGERIIPIEAAAIERSRVLLFTISNSTRALSAMILAAYYVGLGCNVVLCIQNLEAECVINDEKLTATAIKDYNRGRAYLSDMTTRVGLPVFEDIKEAVECCIKKCISNNNNITLSQFSGD</sequence>
<name>A0A7R9LCB8_9ACAR</name>
<dbReference type="Gene3D" id="1.10.238.10">
    <property type="entry name" value="EF-hand"/>
    <property type="match status" value="1"/>
</dbReference>
<dbReference type="InterPro" id="IPR018247">
    <property type="entry name" value="EF_Hand_1_Ca_BS"/>
</dbReference>
<evidence type="ECO:0000313" key="4">
    <source>
        <dbReference type="EMBL" id="CAD7639070.1"/>
    </source>
</evidence>
<dbReference type="Pfam" id="PF15891">
    <property type="entry name" value="Nuc_deoxyri_tr2"/>
    <property type="match status" value="2"/>
</dbReference>
<dbReference type="EMBL" id="CAJPVJ010000348">
    <property type="protein sequence ID" value="CAG2162161.1"/>
    <property type="molecule type" value="Genomic_DNA"/>
</dbReference>
<reference evidence="4" key="1">
    <citation type="submission" date="2020-11" db="EMBL/GenBank/DDBJ databases">
        <authorList>
            <person name="Tran Van P."/>
        </authorList>
    </citation>
    <scope>NUCLEOTIDE SEQUENCE</scope>
</reference>
<dbReference type="InterPro" id="IPR002048">
    <property type="entry name" value="EF_hand_dom"/>
</dbReference>
<dbReference type="GO" id="GO:0005509">
    <property type="term" value="F:calcium ion binding"/>
    <property type="evidence" value="ECO:0007669"/>
    <property type="project" value="InterPro"/>
</dbReference>
<keyword evidence="5" id="KW-1185">Reference proteome</keyword>
<dbReference type="InterPro" id="IPR039470">
    <property type="entry name" value="Nuc_deoxyri_tr2"/>
</dbReference>
<gene>
    <name evidence="4" type="ORF">ONB1V03_LOCUS1760</name>
</gene>
<dbReference type="InterPro" id="IPR011992">
    <property type="entry name" value="EF-hand-dom_pair"/>
</dbReference>
<keyword evidence="2" id="KW-0472">Membrane</keyword>
<dbReference type="OrthoDB" id="6493944at2759"/>
<protein>
    <recommendedName>
        <fullName evidence="3">EF-hand domain-containing protein</fullName>
    </recommendedName>
</protein>
<organism evidence="4">
    <name type="scientific">Oppiella nova</name>
    <dbReference type="NCBI Taxonomy" id="334625"/>
    <lineage>
        <taxon>Eukaryota</taxon>
        <taxon>Metazoa</taxon>
        <taxon>Ecdysozoa</taxon>
        <taxon>Arthropoda</taxon>
        <taxon>Chelicerata</taxon>
        <taxon>Arachnida</taxon>
        <taxon>Acari</taxon>
        <taxon>Acariformes</taxon>
        <taxon>Sarcoptiformes</taxon>
        <taxon>Oribatida</taxon>
        <taxon>Brachypylina</taxon>
        <taxon>Oppioidea</taxon>
        <taxon>Oppiidae</taxon>
        <taxon>Oppiella</taxon>
    </lineage>
</organism>
<evidence type="ECO:0000256" key="2">
    <source>
        <dbReference type="SAM" id="Phobius"/>
    </source>
</evidence>
<feature type="domain" description="EF-hand" evidence="3">
    <location>
        <begin position="325"/>
        <end position="360"/>
    </location>
</feature>
<evidence type="ECO:0000256" key="1">
    <source>
        <dbReference type="ARBA" id="ARBA00022837"/>
    </source>
</evidence>
<keyword evidence="2" id="KW-0812">Transmembrane</keyword>
<accession>A0A7R9LCB8</accession>
<dbReference type="PROSITE" id="PS50222">
    <property type="entry name" value="EF_HAND_2"/>
    <property type="match status" value="1"/>
</dbReference>
<dbReference type="PANTHER" id="PTHR36300">
    <property type="entry name" value="RAW, ISOFORM A"/>
    <property type="match status" value="1"/>
</dbReference>
<keyword evidence="2" id="KW-1133">Transmembrane helix</keyword>
<evidence type="ECO:0000313" key="5">
    <source>
        <dbReference type="Proteomes" id="UP000728032"/>
    </source>
</evidence>
<dbReference type="CDD" id="cd00051">
    <property type="entry name" value="EFh"/>
    <property type="match status" value="1"/>
</dbReference>
<dbReference type="Proteomes" id="UP000728032">
    <property type="component" value="Unassembled WGS sequence"/>
</dbReference>
<dbReference type="AlphaFoldDB" id="A0A7R9LCB8"/>
<proteinExistence type="predicted"/>
<dbReference type="PROSITE" id="PS00018">
    <property type="entry name" value="EF_HAND_1"/>
    <property type="match status" value="1"/>
</dbReference>
<evidence type="ECO:0000259" key="3">
    <source>
        <dbReference type="PROSITE" id="PS50222"/>
    </source>
</evidence>
<dbReference type="Gene3D" id="3.40.50.450">
    <property type="match status" value="2"/>
</dbReference>
<dbReference type="GO" id="GO:0005886">
    <property type="term" value="C:plasma membrane"/>
    <property type="evidence" value="ECO:0007669"/>
    <property type="project" value="TreeGrafter"/>
</dbReference>